<organism evidence="5 6">
    <name type="scientific">Fonsecaea monophora</name>
    <dbReference type="NCBI Taxonomy" id="254056"/>
    <lineage>
        <taxon>Eukaryota</taxon>
        <taxon>Fungi</taxon>
        <taxon>Dikarya</taxon>
        <taxon>Ascomycota</taxon>
        <taxon>Pezizomycotina</taxon>
        <taxon>Eurotiomycetes</taxon>
        <taxon>Chaetothyriomycetidae</taxon>
        <taxon>Chaetothyriales</taxon>
        <taxon>Herpotrichiellaceae</taxon>
        <taxon>Fonsecaea</taxon>
    </lineage>
</organism>
<accession>A0A177FIH2</accession>
<dbReference type="GeneID" id="34598053"/>
<dbReference type="EMBL" id="LVKK01000013">
    <property type="protein sequence ID" value="OAG42929.1"/>
    <property type="molecule type" value="Genomic_DNA"/>
</dbReference>
<evidence type="ECO:0000259" key="4">
    <source>
        <dbReference type="Pfam" id="PF00808"/>
    </source>
</evidence>
<dbReference type="GO" id="GO:0008623">
    <property type="term" value="C:CHRAC"/>
    <property type="evidence" value="ECO:0007669"/>
    <property type="project" value="TreeGrafter"/>
</dbReference>
<evidence type="ECO:0000313" key="5">
    <source>
        <dbReference type="EMBL" id="OAG42929.1"/>
    </source>
</evidence>
<evidence type="ECO:0000256" key="1">
    <source>
        <dbReference type="ARBA" id="ARBA00004123"/>
    </source>
</evidence>
<dbReference type="Gene3D" id="1.10.20.10">
    <property type="entry name" value="Histone, subunit A"/>
    <property type="match status" value="1"/>
</dbReference>
<feature type="domain" description="Transcription factor CBF/NF-Y/archaeal histone" evidence="4">
    <location>
        <begin position="19"/>
        <end position="84"/>
    </location>
</feature>
<feature type="compositionally biased region" description="Basic and acidic residues" evidence="3">
    <location>
        <begin position="190"/>
        <end position="202"/>
    </location>
</feature>
<reference evidence="5 6" key="1">
    <citation type="submission" date="2016-03" db="EMBL/GenBank/DDBJ databases">
        <title>Draft genome sequence of the Fonsecaea monophora CBS 269.37.</title>
        <authorList>
            <person name="Bombassaro A."/>
            <person name="Vinicius W.A."/>
            <person name="De Hoog S."/>
            <person name="Sun J."/>
            <person name="Souza E.M."/>
            <person name="Raittz R.T."/>
            <person name="Costa F."/>
            <person name="Leao A.C."/>
            <person name="Tadra-Sfeir M.Z."/>
            <person name="Baura V."/>
            <person name="Balsanelli E."/>
            <person name="Pedrosa F.O."/>
            <person name="Moreno L.F."/>
            <person name="Steffens M.B."/>
            <person name="Xi L."/>
            <person name="Bocca A.L."/>
            <person name="Felipe M.S."/>
            <person name="Teixeira M."/>
            <person name="Telles Filho F.Q."/>
            <person name="Azevedo C.M."/>
            <person name="Gomes R."/>
            <person name="Vicente V.A."/>
        </authorList>
    </citation>
    <scope>NUCLEOTIDE SEQUENCE [LARGE SCALE GENOMIC DNA]</scope>
    <source>
        <strain evidence="5 6">CBS 269.37</strain>
    </source>
</reference>
<dbReference type="GO" id="GO:0046982">
    <property type="term" value="F:protein heterodimerization activity"/>
    <property type="evidence" value="ECO:0007669"/>
    <property type="project" value="InterPro"/>
</dbReference>
<evidence type="ECO:0000313" key="6">
    <source>
        <dbReference type="Proteomes" id="UP000077002"/>
    </source>
</evidence>
<dbReference type="CDD" id="cd23645">
    <property type="entry name" value="HFD_Dpb3-like"/>
    <property type="match status" value="1"/>
</dbReference>
<dbReference type="GO" id="GO:0006261">
    <property type="term" value="P:DNA-templated DNA replication"/>
    <property type="evidence" value="ECO:0007669"/>
    <property type="project" value="TreeGrafter"/>
</dbReference>
<evidence type="ECO:0000256" key="3">
    <source>
        <dbReference type="SAM" id="MobiDB-lite"/>
    </source>
</evidence>
<dbReference type="RefSeq" id="XP_022514881.1">
    <property type="nucleotide sequence ID" value="XM_022652856.1"/>
</dbReference>
<feature type="compositionally biased region" description="Low complexity" evidence="3">
    <location>
        <begin position="149"/>
        <end position="167"/>
    </location>
</feature>
<dbReference type="InterPro" id="IPR009072">
    <property type="entry name" value="Histone-fold"/>
</dbReference>
<protein>
    <recommendedName>
        <fullName evidence="4">Transcription factor CBF/NF-Y/archaeal histone domain-containing protein</fullName>
    </recommendedName>
</protein>
<dbReference type="SUPFAM" id="SSF47113">
    <property type="entry name" value="Histone-fold"/>
    <property type="match status" value="1"/>
</dbReference>
<comment type="caution">
    <text evidence="5">The sequence shown here is derived from an EMBL/GenBank/DDBJ whole genome shotgun (WGS) entry which is preliminary data.</text>
</comment>
<sequence>MPYNNAPIEPPEEITGSTALPLARVKKVIAQDEDITQCSNPAAFAISVATEIFIRYLTEQAHNVVKSERKPRRNIAYKDIATAVSRVDNLEFLSDTVPKTKTYRQFKEEKAREAAAKAAETGQVNGVNGVGGESSTLLIQTMMKNGYRQQQQQQPQQNGIVNGVVNGSTPVNGVDVHRPSSSGHHSRNHSHPDPIRDIEMSG</sequence>
<dbReference type="Pfam" id="PF00808">
    <property type="entry name" value="CBFD_NFYB_HMF"/>
    <property type="match status" value="1"/>
</dbReference>
<name>A0A177FIH2_9EURO</name>
<comment type="subcellular location">
    <subcellularLocation>
        <location evidence="1">Nucleus</location>
    </subcellularLocation>
</comment>
<keyword evidence="6" id="KW-1185">Reference proteome</keyword>
<feature type="region of interest" description="Disordered" evidence="3">
    <location>
        <begin position="145"/>
        <end position="202"/>
    </location>
</feature>
<dbReference type="InterPro" id="IPR050568">
    <property type="entry name" value="Transcr_DNA_Rep_Reg"/>
</dbReference>
<dbReference type="PANTHER" id="PTHR10252">
    <property type="entry name" value="HISTONE-LIKE TRANSCRIPTION FACTOR CCAAT-RELATED"/>
    <property type="match status" value="1"/>
</dbReference>
<keyword evidence="2" id="KW-0539">Nucleus</keyword>
<proteinExistence type="predicted"/>
<gene>
    <name evidence="5" type="ORF">AYO21_02880</name>
</gene>
<dbReference type="OrthoDB" id="636685at2759"/>
<evidence type="ECO:0000256" key="2">
    <source>
        <dbReference type="ARBA" id="ARBA00023242"/>
    </source>
</evidence>
<dbReference type="AlphaFoldDB" id="A0A177FIH2"/>
<dbReference type="Proteomes" id="UP000077002">
    <property type="component" value="Unassembled WGS sequence"/>
</dbReference>
<dbReference type="InterPro" id="IPR003958">
    <property type="entry name" value="CBFA_NFYB_domain"/>
</dbReference>
<dbReference type="PANTHER" id="PTHR10252:SF54">
    <property type="entry name" value="CHROMATIN ACCESSIBILITY COMPLEX PROTEIN 1"/>
    <property type="match status" value="1"/>
</dbReference>